<dbReference type="Gene3D" id="3.30.420.40">
    <property type="match status" value="2"/>
</dbReference>
<dbReference type="SUPFAM" id="SSF53067">
    <property type="entry name" value="Actin-like ATPase domain"/>
    <property type="match status" value="2"/>
</dbReference>
<dbReference type="PANTHER" id="PTHR43190:SF3">
    <property type="entry name" value="N-ACETYL-D-GLUCOSAMINE KINASE"/>
    <property type="match status" value="1"/>
</dbReference>
<dbReference type="InterPro" id="IPR002731">
    <property type="entry name" value="ATPase_BadF"/>
</dbReference>
<gene>
    <name evidence="2" type="ORF">HZI73_08400</name>
</gene>
<protein>
    <submittedName>
        <fullName evidence="2">ATPase</fullName>
    </submittedName>
</protein>
<reference evidence="2" key="1">
    <citation type="submission" date="2020-07" db="EMBL/GenBank/DDBJ databases">
        <title>Vallitalea pronyensis genome.</title>
        <authorList>
            <person name="Postec A."/>
        </authorList>
    </citation>
    <scope>NUCLEOTIDE SEQUENCE</scope>
    <source>
        <strain evidence="2">FatNI3</strain>
    </source>
</reference>
<dbReference type="RefSeq" id="WP_212697802.1">
    <property type="nucleotide sequence ID" value="NZ_CP058649.1"/>
</dbReference>
<dbReference type="AlphaFoldDB" id="A0A8J8SGH3"/>
<dbReference type="EMBL" id="CP058649">
    <property type="protein sequence ID" value="QUI22318.1"/>
    <property type="molecule type" value="Genomic_DNA"/>
</dbReference>
<proteinExistence type="predicted"/>
<dbReference type="PANTHER" id="PTHR43190">
    <property type="entry name" value="N-ACETYL-D-GLUCOSAMINE KINASE"/>
    <property type="match status" value="1"/>
</dbReference>
<keyword evidence="3" id="KW-1185">Reference proteome</keyword>
<dbReference type="KEGG" id="vpy:HZI73_08400"/>
<accession>A0A8J8SGH3</accession>
<dbReference type="InterPro" id="IPR052519">
    <property type="entry name" value="Euk-type_GlcNAc_Kinase"/>
</dbReference>
<dbReference type="Pfam" id="PF01869">
    <property type="entry name" value="BcrAD_BadFG"/>
    <property type="match status" value="1"/>
</dbReference>
<name>A0A8J8SGH3_9FIRM</name>
<dbReference type="InterPro" id="IPR043129">
    <property type="entry name" value="ATPase_NBD"/>
</dbReference>
<evidence type="ECO:0000259" key="1">
    <source>
        <dbReference type="Pfam" id="PF01869"/>
    </source>
</evidence>
<organism evidence="2 3">
    <name type="scientific">Vallitalea pronyensis</name>
    <dbReference type="NCBI Taxonomy" id="1348613"/>
    <lineage>
        <taxon>Bacteria</taxon>
        <taxon>Bacillati</taxon>
        <taxon>Bacillota</taxon>
        <taxon>Clostridia</taxon>
        <taxon>Lachnospirales</taxon>
        <taxon>Vallitaleaceae</taxon>
        <taxon>Vallitalea</taxon>
    </lineage>
</organism>
<evidence type="ECO:0000313" key="3">
    <source>
        <dbReference type="Proteomes" id="UP000683246"/>
    </source>
</evidence>
<dbReference type="CDD" id="cd24007">
    <property type="entry name" value="ASKHA_NBD_eukNAGK-like"/>
    <property type="match status" value="1"/>
</dbReference>
<feature type="domain" description="ATPase BadF/BadG/BcrA/BcrD type" evidence="1">
    <location>
        <begin position="7"/>
        <end position="299"/>
    </location>
</feature>
<dbReference type="Proteomes" id="UP000683246">
    <property type="component" value="Chromosome"/>
</dbReference>
<evidence type="ECO:0000313" key="2">
    <source>
        <dbReference type="EMBL" id="QUI22318.1"/>
    </source>
</evidence>
<sequence length="310" mass="33534">MKQYVAGWDGGGTKTAVQIRDLLGNIIHQEEAGPLNYNSQREEDMHHTITYLLHKMKQVAGSLEAYKAICISTAGICNAQSVAFLKQALMDTGVKCHINIVGDHESALYGALGKQEGIVLISGTGSICFGKNATGKTWRTGGWGHLIDDEGSGYAIGRDILSAAVKGYDKRHEGRALYDAVLKAIEGRTIQDIIQFTYKTAQSKKNIAALAPLLLPALAKKDPQAMAISEKAAHALTDLVAGVVKELHMDQSDLVLMGGILQHYELIRHQVITNIKHSMPELKLQKAVSDSVTGAALMALDDAKKCERGY</sequence>